<dbReference type="InterPro" id="IPR039426">
    <property type="entry name" value="TonB-dep_rcpt-like"/>
</dbReference>
<evidence type="ECO:0000313" key="16">
    <source>
        <dbReference type="EMBL" id="MCA1857508.1"/>
    </source>
</evidence>
<evidence type="ECO:0000256" key="12">
    <source>
        <dbReference type="SAM" id="MobiDB-lite"/>
    </source>
</evidence>
<organism evidence="16 17">
    <name type="scientific">Massilia hydrophila</name>
    <dbReference type="NCBI Taxonomy" id="3044279"/>
    <lineage>
        <taxon>Bacteria</taxon>
        <taxon>Pseudomonadati</taxon>
        <taxon>Pseudomonadota</taxon>
        <taxon>Betaproteobacteria</taxon>
        <taxon>Burkholderiales</taxon>
        <taxon>Oxalobacteraceae</taxon>
        <taxon>Telluria group</taxon>
        <taxon>Massilia</taxon>
    </lineage>
</organism>
<feature type="region of interest" description="Disordered" evidence="12">
    <location>
        <begin position="632"/>
        <end position="665"/>
    </location>
</feature>
<dbReference type="InterPro" id="IPR036942">
    <property type="entry name" value="Beta-barrel_TonB_sf"/>
</dbReference>
<evidence type="ECO:0000259" key="15">
    <source>
        <dbReference type="Pfam" id="PF07715"/>
    </source>
</evidence>
<evidence type="ECO:0000313" key="17">
    <source>
        <dbReference type="Proteomes" id="UP001198602"/>
    </source>
</evidence>
<evidence type="ECO:0000256" key="3">
    <source>
        <dbReference type="ARBA" id="ARBA00022448"/>
    </source>
</evidence>
<dbReference type="SUPFAM" id="SSF56935">
    <property type="entry name" value="Porins"/>
    <property type="match status" value="1"/>
</dbReference>
<dbReference type="InterPro" id="IPR037066">
    <property type="entry name" value="Plug_dom_sf"/>
</dbReference>
<keyword evidence="4 10" id="KW-1134">Transmembrane beta strand</keyword>
<keyword evidence="17" id="KW-1185">Reference proteome</keyword>
<dbReference type="PANTHER" id="PTHR47234">
    <property type="match status" value="1"/>
</dbReference>
<evidence type="ECO:0000256" key="1">
    <source>
        <dbReference type="ARBA" id="ARBA00004571"/>
    </source>
</evidence>
<keyword evidence="5 10" id="KW-0812">Transmembrane</keyword>
<evidence type="ECO:0000256" key="11">
    <source>
        <dbReference type="RuleBase" id="RU003357"/>
    </source>
</evidence>
<dbReference type="InterPro" id="IPR000531">
    <property type="entry name" value="Beta-barrel_TonB"/>
</dbReference>
<dbReference type="Pfam" id="PF00593">
    <property type="entry name" value="TonB_dep_Rec_b-barrel"/>
    <property type="match status" value="1"/>
</dbReference>
<evidence type="ECO:0000256" key="13">
    <source>
        <dbReference type="SAM" id="SignalP"/>
    </source>
</evidence>
<dbReference type="Gene3D" id="2.40.170.20">
    <property type="entry name" value="TonB-dependent receptor, beta-barrel domain"/>
    <property type="match status" value="1"/>
</dbReference>
<feature type="domain" description="TonB-dependent receptor-like beta-barrel" evidence="14">
    <location>
        <begin position="402"/>
        <end position="924"/>
    </location>
</feature>
<feature type="compositionally biased region" description="Basic and acidic residues" evidence="12">
    <location>
        <begin position="632"/>
        <end position="641"/>
    </location>
</feature>
<name>A0ABS7YCT2_9BURK</name>
<keyword evidence="8 16" id="KW-0675">Receptor</keyword>
<keyword evidence="6 11" id="KW-0798">TonB box</keyword>
<feature type="signal peptide" evidence="13">
    <location>
        <begin position="1"/>
        <end position="25"/>
    </location>
</feature>
<dbReference type="PANTHER" id="PTHR47234:SF2">
    <property type="entry name" value="TONB-DEPENDENT RECEPTOR"/>
    <property type="match status" value="1"/>
</dbReference>
<feature type="chain" id="PRO_5047291981" evidence="13">
    <location>
        <begin position="26"/>
        <end position="963"/>
    </location>
</feature>
<dbReference type="Proteomes" id="UP001198602">
    <property type="component" value="Unassembled WGS sequence"/>
</dbReference>
<comment type="caution">
    <text evidence="16">The sequence shown here is derived from an EMBL/GenBank/DDBJ whole genome shotgun (WGS) entry which is preliminary data.</text>
</comment>
<dbReference type="Gene3D" id="2.170.130.10">
    <property type="entry name" value="TonB-dependent receptor, plug domain"/>
    <property type="match status" value="1"/>
</dbReference>
<keyword evidence="7 10" id="KW-0472">Membrane</keyword>
<comment type="similarity">
    <text evidence="2 10 11">Belongs to the TonB-dependent receptor family.</text>
</comment>
<comment type="subcellular location">
    <subcellularLocation>
        <location evidence="1 10">Cell outer membrane</location>
        <topology evidence="1 10">Multi-pass membrane protein</topology>
    </subcellularLocation>
</comment>
<evidence type="ECO:0000256" key="10">
    <source>
        <dbReference type="PROSITE-ProRule" id="PRU01360"/>
    </source>
</evidence>
<accession>A0ABS7YCT2</accession>
<reference evidence="16 17" key="1">
    <citation type="submission" date="2021-07" db="EMBL/GenBank/DDBJ databases">
        <title>Characterization of Violacein-producing bacteria and related species.</title>
        <authorList>
            <person name="Wilson H.S."/>
            <person name="De Leon M.E."/>
        </authorList>
    </citation>
    <scope>NUCLEOTIDE SEQUENCE [LARGE SCALE GENOMIC DNA]</scope>
    <source>
        <strain evidence="16 17">HSC-2F05</strain>
    </source>
</reference>
<dbReference type="EMBL" id="JAHYBX010000007">
    <property type="protein sequence ID" value="MCA1857508.1"/>
    <property type="molecule type" value="Genomic_DNA"/>
</dbReference>
<dbReference type="Pfam" id="PF07715">
    <property type="entry name" value="Plug"/>
    <property type="match status" value="1"/>
</dbReference>
<dbReference type="InterPro" id="IPR012910">
    <property type="entry name" value="Plug_dom"/>
</dbReference>
<evidence type="ECO:0000256" key="9">
    <source>
        <dbReference type="ARBA" id="ARBA00023237"/>
    </source>
</evidence>
<dbReference type="PROSITE" id="PS52016">
    <property type="entry name" value="TONB_DEPENDENT_REC_3"/>
    <property type="match status" value="1"/>
</dbReference>
<feature type="domain" description="TonB-dependent receptor plug" evidence="15">
    <location>
        <begin position="48"/>
        <end position="167"/>
    </location>
</feature>
<evidence type="ECO:0000259" key="14">
    <source>
        <dbReference type="Pfam" id="PF00593"/>
    </source>
</evidence>
<sequence length="963" mass="104456">MNKPLLKHSVVAVALAVGAAPFALAQNSASEAPATVYVTGSNLKRTDKEGTQPIQTITAKEIRESGAATVTELIRLVPSMGTDNNIDTNDGGFSRGVSTASLRGLSSTSTLILLNGRRMAPSAYADPNNGNSTLYDLNQIPINALERVEILKDGASAVYGSDAIGGVINFITKSSFRGSEISARMSANDDGEFARKGVTFFTGLGDVETDGFNVFFTADLSKRDRTLRKDVTDIKFDEYKRLQNRYATNYGSNISRAPLIYRETTPGSGQFTATQANAADRLRTPLTDCPADRQIVGNAAMGFATTSVFFGRTFCNFDTAPYLEGTSDGEDGSFLSRGVLKISDNVRAFAEVAYARTERRYTAAPIGISTTPVTNFTSGGVAPSYQTILPIGHPDNPFPNARASFAYRFENAPNGTETINQTGRFLTGLSGSHFNWDWETAFLYNEARKEDGYNGRLYLPTLRKINQGATIAQVAADPTLFRSTRSDDRSKIAHVDAKASTTFGNLPGGQVGVAVGAEFRRESLKMTPDAELAAGNIYGLANTIIDGERDVKSGFVEFRTPFFKNFEMDWAGRWDKYEGMKTNFVPKVGAKWNATKTLAFRGTYAEGFRAPALSQVTPGGAQFFVSGLHDPRRCEADERTPKPGATEADCNKSASGTGGANPDLRPETSKSYSFGILFSPTTNWDFGLDFFKIRKIDEVALGSEFEALRNEDKNPDLVVRDTNPDNLLRDAQGNPIPGTGPLLAVRLPWTNQGAMETRGVDIDVAFRKNLGSMGNFSAKLTSTYTHGYYLAQHEGDVEHNLAGYNAGLIDWNLSSGLDIPRWKTNMSASLTRGAHAFSANVNYTGPVSLRRKFDGETTYPMAFCHYAPAVNSTTTANFPSASAAIPGYLAAFPDCSVKEWVRVGVGYTYTGIKNLALTLNIQNLFDEAAPYDPRYGAIGGTGYNSGLHNPYGRYFSISAKYNF</sequence>
<dbReference type="RefSeq" id="WP_225239719.1">
    <property type="nucleotide sequence ID" value="NZ_JAHYBX010000007.1"/>
</dbReference>
<gene>
    <name evidence="16" type="ORF">LE190_16460</name>
</gene>
<evidence type="ECO:0000256" key="2">
    <source>
        <dbReference type="ARBA" id="ARBA00009810"/>
    </source>
</evidence>
<proteinExistence type="inferred from homology"/>
<evidence type="ECO:0000256" key="7">
    <source>
        <dbReference type="ARBA" id="ARBA00023136"/>
    </source>
</evidence>
<evidence type="ECO:0000256" key="8">
    <source>
        <dbReference type="ARBA" id="ARBA00023170"/>
    </source>
</evidence>
<keyword evidence="13" id="KW-0732">Signal</keyword>
<protein>
    <submittedName>
        <fullName evidence="16">TonB-dependent receptor</fullName>
    </submittedName>
</protein>
<evidence type="ECO:0000256" key="6">
    <source>
        <dbReference type="ARBA" id="ARBA00023077"/>
    </source>
</evidence>
<keyword evidence="9 10" id="KW-0998">Cell outer membrane</keyword>
<evidence type="ECO:0000256" key="5">
    <source>
        <dbReference type="ARBA" id="ARBA00022692"/>
    </source>
</evidence>
<keyword evidence="3 10" id="KW-0813">Transport</keyword>
<evidence type="ECO:0000256" key="4">
    <source>
        <dbReference type="ARBA" id="ARBA00022452"/>
    </source>
</evidence>